<dbReference type="RefSeq" id="WP_117678901.1">
    <property type="nucleotide sequence ID" value="NZ_QSRJ01000002.1"/>
</dbReference>
<evidence type="ECO:0000256" key="7">
    <source>
        <dbReference type="ARBA" id="ARBA00022777"/>
    </source>
</evidence>
<dbReference type="SUPFAM" id="SSF52728">
    <property type="entry name" value="PTS IIb component"/>
    <property type="match status" value="1"/>
</dbReference>
<reference evidence="9 10" key="1">
    <citation type="submission" date="2018-08" db="EMBL/GenBank/DDBJ databases">
        <title>A genome reference for cultivated species of the human gut microbiota.</title>
        <authorList>
            <person name="Zou Y."/>
            <person name="Xue W."/>
            <person name="Luo G."/>
        </authorList>
    </citation>
    <scope>NUCLEOTIDE SEQUENCE [LARGE SCALE GENOMIC DNA]</scope>
    <source>
        <strain evidence="9 10">TF08-14</strain>
    </source>
</reference>
<comment type="caution">
    <text evidence="9">The sequence shown here is derived from an EMBL/GenBank/DDBJ whole genome shotgun (WGS) entry which is preliminary data.</text>
</comment>
<dbReference type="InterPro" id="IPR004720">
    <property type="entry name" value="PTS_IIB_sorbose-sp"/>
</dbReference>
<proteinExistence type="predicted"/>
<evidence type="ECO:0000256" key="6">
    <source>
        <dbReference type="ARBA" id="ARBA00022683"/>
    </source>
</evidence>
<dbReference type="GO" id="GO:0005737">
    <property type="term" value="C:cytoplasm"/>
    <property type="evidence" value="ECO:0007669"/>
    <property type="project" value="UniProtKB-SubCell"/>
</dbReference>
<evidence type="ECO:0000313" key="10">
    <source>
        <dbReference type="Proteomes" id="UP000260943"/>
    </source>
</evidence>
<protein>
    <submittedName>
        <fullName evidence="9">PTS mannose/fructose/sorbose transporter subunit IIB</fullName>
    </submittedName>
</protein>
<evidence type="ECO:0000256" key="2">
    <source>
        <dbReference type="ARBA" id="ARBA00022448"/>
    </source>
</evidence>
<dbReference type="InterPro" id="IPR036667">
    <property type="entry name" value="PTS_IIB_sorbose-sp_sf"/>
</dbReference>
<evidence type="ECO:0000256" key="4">
    <source>
        <dbReference type="ARBA" id="ARBA00022597"/>
    </source>
</evidence>
<dbReference type="GO" id="GO:0008982">
    <property type="term" value="F:protein-N(PI)-phosphohistidine-sugar phosphotransferase activity"/>
    <property type="evidence" value="ECO:0007669"/>
    <property type="project" value="InterPro"/>
</dbReference>
<sequence length="162" mass="17974">MIAHYRIDSRVVHGQTTTRVVKEHPVDGVIIVDDDIAGDGFIQKIYASALGSIRMLCFTVDKAARKLPEAEASKKSYLIIFKTTESARRLVETGYRFKGTLNLGPQPNCEGAQLVEKMFYLTSEQIADLNYLKSVGTNMIVNPAFTTPNLSWSTAKNEMGAR</sequence>
<dbReference type="Gene3D" id="3.40.35.10">
    <property type="entry name" value="Phosphotransferase system, sorbose subfamily IIB component"/>
    <property type="match status" value="1"/>
</dbReference>
<dbReference type="AlphaFoldDB" id="A0A3E4QWI3"/>
<feature type="domain" description="PTS EIIB type-4" evidence="8">
    <location>
        <begin position="1"/>
        <end position="162"/>
    </location>
</feature>
<dbReference type="PROSITE" id="PS51101">
    <property type="entry name" value="PTS_EIIB_TYPE_4"/>
    <property type="match status" value="1"/>
</dbReference>
<dbReference type="Pfam" id="PF03830">
    <property type="entry name" value="PTSIIB_sorb"/>
    <property type="match status" value="1"/>
</dbReference>
<evidence type="ECO:0000313" key="9">
    <source>
        <dbReference type="EMBL" id="RGL11540.1"/>
    </source>
</evidence>
<dbReference type="EMBL" id="QSRJ01000002">
    <property type="protein sequence ID" value="RGL11540.1"/>
    <property type="molecule type" value="Genomic_DNA"/>
</dbReference>
<organism evidence="9 10">
    <name type="scientific">Collinsella tanakaei</name>
    <dbReference type="NCBI Taxonomy" id="626935"/>
    <lineage>
        <taxon>Bacteria</taxon>
        <taxon>Bacillati</taxon>
        <taxon>Actinomycetota</taxon>
        <taxon>Coriobacteriia</taxon>
        <taxon>Coriobacteriales</taxon>
        <taxon>Coriobacteriaceae</taxon>
        <taxon>Collinsella</taxon>
    </lineage>
</organism>
<keyword evidence="5" id="KW-0808">Transferase</keyword>
<keyword evidence="3" id="KW-0963">Cytoplasm</keyword>
<keyword evidence="7" id="KW-0418">Kinase</keyword>
<evidence type="ECO:0000256" key="5">
    <source>
        <dbReference type="ARBA" id="ARBA00022679"/>
    </source>
</evidence>
<keyword evidence="6" id="KW-0598">Phosphotransferase system</keyword>
<evidence type="ECO:0000256" key="1">
    <source>
        <dbReference type="ARBA" id="ARBA00004496"/>
    </source>
</evidence>
<dbReference type="GO" id="GO:0009401">
    <property type="term" value="P:phosphoenolpyruvate-dependent sugar phosphotransferase system"/>
    <property type="evidence" value="ECO:0007669"/>
    <property type="project" value="UniProtKB-KW"/>
</dbReference>
<comment type="subcellular location">
    <subcellularLocation>
        <location evidence="1">Cytoplasm</location>
    </subcellularLocation>
</comment>
<evidence type="ECO:0000256" key="3">
    <source>
        <dbReference type="ARBA" id="ARBA00022490"/>
    </source>
</evidence>
<accession>A0A3E4QWI3</accession>
<evidence type="ECO:0000259" key="8">
    <source>
        <dbReference type="PROSITE" id="PS51101"/>
    </source>
</evidence>
<name>A0A3E4QWI3_9ACTN</name>
<keyword evidence="4" id="KW-0762">Sugar transport</keyword>
<keyword evidence="2" id="KW-0813">Transport</keyword>
<dbReference type="Proteomes" id="UP000260943">
    <property type="component" value="Unassembled WGS sequence"/>
</dbReference>
<gene>
    <name evidence="9" type="ORF">DXC81_01735</name>
</gene>
<dbReference type="GO" id="GO:0016301">
    <property type="term" value="F:kinase activity"/>
    <property type="evidence" value="ECO:0007669"/>
    <property type="project" value="UniProtKB-KW"/>
</dbReference>